<dbReference type="AlphaFoldDB" id="A0A3P3QUT1"/>
<evidence type="ECO:0000313" key="13">
    <source>
        <dbReference type="Proteomes" id="UP000272490"/>
    </source>
</evidence>
<dbReference type="InterPro" id="IPR050640">
    <property type="entry name" value="Bact_2-comp_sensor_kinase"/>
</dbReference>
<gene>
    <name evidence="12" type="ORF">EHV10_08720</name>
</gene>
<comment type="caution">
    <text evidence="12">The sequence shown here is derived from an EMBL/GenBank/DDBJ whole genome shotgun (WGS) entry which is preliminary data.</text>
</comment>
<feature type="transmembrane region" description="Helical" evidence="10">
    <location>
        <begin position="292"/>
        <end position="318"/>
    </location>
</feature>
<dbReference type="PANTHER" id="PTHR34220">
    <property type="entry name" value="SENSOR HISTIDINE KINASE YPDA"/>
    <property type="match status" value="1"/>
</dbReference>
<dbReference type="Gene3D" id="3.30.450.20">
    <property type="entry name" value="PAS domain"/>
    <property type="match status" value="1"/>
</dbReference>
<dbReference type="InterPro" id="IPR003660">
    <property type="entry name" value="HAMP_dom"/>
</dbReference>
<keyword evidence="3" id="KW-0597">Phosphoprotein</keyword>
<dbReference type="InterPro" id="IPR010559">
    <property type="entry name" value="Sig_transdc_His_kin_internal"/>
</dbReference>
<dbReference type="InterPro" id="IPR033479">
    <property type="entry name" value="dCache_1"/>
</dbReference>
<dbReference type="PANTHER" id="PTHR34220:SF7">
    <property type="entry name" value="SENSOR HISTIDINE KINASE YPDA"/>
    <property type="match status" value="1"/>
</dbReference>
<keyword evidence="13" id="KW-1185">Reference proteome</keyword>
<proteinExistence type="predicted"/>
<keyword evidence="7 10" id="KW-1133">Transmembrane helix</keyword>
<name>A0A3P3QUT1_9FIRM</name>
<dbReference type="EMBL" id="RRCO01000004">
    <property type="protein sequence ID" value="RRJ24997.1"/>
    <property type="molecule type" value="Genomic_DNA"/>
</dbReference>
<sequence>MASRFIKRIKEYTGELKFKLYSAFGIMLVLIALSTATAVLLAVKQVIIVQVGQSRIDVLKQISERSNIIKNNLITVINLYKYNTDLVRYLSQTEAGNVQKNVFELDEKRKNFDVVFKDIGFEYDIVIQGENGFVYSSYKEGSYDFESLKTQLWYKKSYDEQGDMSFVSYKNGFIREKEKATYVFGGFSKIKDASGNVLGTILISVDENVLESLYAGFETQGNVYIFDKKGNVVSSRDKSILGKNMIGAENFRKLYGNGSSHIIKKLGKYYFLSNCYDSQTGWTIVEEIPCEIMFSVLINMTGYLAVSMVVFLFTAAFISYRQAKSISEPIASLCQSMKRVSSGEFICVQEENACNEVLALGKSFNSMSGKIKELLEDIRNNEKEKRKSEMDFLRAQINPHFLYNTLFSIQCMAELNKNEQAVKMIKAFIALLRKTLSTDRDLIPLREELENTKSYLELERIRYSNIMDYEIEVSTELESCQVPALILQPIVENAIFHGLEAKDSGGLIVLEVLKDGEDLLINISDDGKGMNIRRLKEVRARINLDEDEARKSIGLVNVSGRIKINFGKEYGLTIDSEENIGTCVSVRLPIIKGTEYEDTYSG</sequence>
<keyword evidence="8 10" id="KW-0472">Membrane</keyword>
<dbReference type="Pfam" id="PF02518">
    <property type="entry name" value="HATPase_c"/>
    <property type="match status" value="1"/>
</dbReference>
<dbReference type="InterPro" id="IPR003594">
    <property type="entry name" value="HATPase_dom"/>
</dbReference>
<dbReference type="RefSeq" id="WP_128674321.1">
    <property type="nucleotide sequence ID" value="NZ_RRCO01000004.1"/>
</dbReference>
<dbReference type="Pfam" id="PF06580">
    <property type="entry name" value="His_kinase"/>
    <property type="match status" value="1"/>
</dbReference>
<dbReference type="SUPFAM" id="SSF55874">
    <property type="entry name" value="ATPase domain of HSP90 chaperone/DNA topoisomerase II/histidine kinase"/>
    <property type="match status" value="1"/>
</dbReference>
<keyword evidence="2" id="KW-1003">Cell membrane</keyword>
<dbReference type="InterPro" id="IPR036890">
    <property type="entry name" value="HATPase_C_sf"/>
</dbReference>
<evidence type="ECO:0000256" key="10">
    <source>
        <dbReference type="SAM" id="Phobius"/>
    </source>
</evidence>
<dbReference type="Gene3D" id="6.10.340.10">
    <property type="match status" value="1"/>
</dbReference>
<keyword evidence="6 12" id="KW-0418">Kinase</keyword>
<dbReference type="OrthoDB" id="9809348at2"/>
<dbReference type="GO" id="GO:0000155">
    <property type="term" value="F:phosphorelay sensor kinase activity"/>
    <property type="evidence" value="ECO:0007669"/>
    <property type="project" value="InterPro"/>
</dbReference>
<feature type="domain" description="HAMP" evidence="11">
    <location>
        <begin position="324"/>
        <end position="376"/>
    </location>
</feature>
<dbReference type="PROSITE" id="PS50885">
    <property type="entry name" value="HAMP"/>
    <property type="match status" value="1"/>
</dbReference>
<organism evidence="12 13">
    <name type="scientific">Lachnoanaerobaculum gingivalis</name>
    <dbReference type="NCBI Taxonomy" id="2490855"/>
    <lineage>
        <taxon>Bacteria</taxon>
        <taxon>Bacillati</taxon>
        <taxon>Bacillota</taxon>
        <taxon>Clostridia</taxon>
        <taxon>Lachnospirales</taxon>
        <taxon>Lachnospiraceae</taxon>
        <taxon>Lachnoanaerobaculum</taxon>
    </lineage>
</organism>
<dbReference type="Pfam" id="PF02743">
    <property type="entry name" value="dCache_1"/>
    <property type="match status" value="1"/>
</dbReference>
<evidence type="ECO:0000256" key="7">
    <source>
        <dbReference type="ARBA" id="ARBA00022989"/>
    </source>
</evidence>
<evidence type="ECO:0000259" key="11">
    <source>
        <dbReference type="PROSITE" id="PS50885"/>
    </source>
</evidence>
<evidence type="ECO:0000256" key="1">
    <source>
        <dbReference type="ARBA" id="ARBA00004651"/>
    </source>
</evidence>
<dbReference type="GO" id="GO:0005886">
    <property type="term" value="C:plasma membrane"/>
    <property type="evidence" value="ECO:0007669"/>
    <property type="project" value="UniProtKB-SubCell"/>
</dbReference>
<keyword evidence="9" id="KW-0175">Coiled coil</keyword>
<protein>
    <submittedName>
        <fullName evidence="12">Sensor histidine kinase</fullName>
    </submittedName>
</protein>
<evidence type="ECO:0000256" key="8">
    <source>
        <dbReference type="ARBA" id="ARBA00023136"/>
    </source>
</evidence>
<dbReference type="Gene3D" id="3.30.565.10">
    <property type="entry name" value="Histidine kinase-like ATPase, C-terminal domain"/>
    <property type="match status" value="1"/>
</dbReference>
<comment type="subcellular location">
    <subcellularLocation>
        <location evidence="1">Cell membrane</location>
        <topology evidence="1">Multi-pass membrane protein</topology>
    </subcellularLocation>
</comment>
<evidence type="ECO:0000313" key="12">
    <source>
        <dbReference type="EMBL" id="RRJ24997.1"/>
    </source>
</evidence>
<dbReference type="Proteomes" id="UP000272490">
    <property type="component" value="Unassembled WGS sequence"/>
</dbReference>
<evidence type="ECO:0000256" key="5">
    <source>
        <dbReference type="ARBA" id="ARBA00022692"/>
    </source>
</evidence>
<accession>A0A3P3QUT1</accession>
<keyword evidence="5 10" id="KW-0812">Transmembrane</keyword>
<evidence type="ECO:0000256" key="2">
    <source>
        <dbReference type="ARBA" id="ARBA00022475"/>
    </source>
</evidence>
<evidence type="ECO:0000256" key="6">
    <source>
        <dbReference type="ARBA" id="ARBA00022777"/>
    </source>
</evidence>
<evidence type="ECO:0000256" key="3">
    <source>
        <dbReference type="ARBA" id="ARBA00022553"/>
    </source>
</evidence>
<reference evidence="12 13" key="1">
    <citation type="submission" date="2018-11" db="EMBL/GenBank/DDBJ databases">
        <title>Genome sequencing of Lachnoanaerobaculum sp. KCOM 2030 (= ChDC B114).</title>
        <authorList>
            <person name="Kook J.-K."/>
            <person name="Park S.-N."/>
            <person name="Lim Y.K."/>
        </authorList>
    </citation>
    <scope>NUCLEOTIDE SEQUENCE [LARGE SCALE GENOMIC DNA]</scope>
    <source>
        <strain evidence="12 13">KCOM 2030</strain>
    </source>
</reference>
<evidence type="ECO:0000256" key="4">
    <source>
        <dbReference type="ARBA" id="ARBA00022679"/>
    </source>
</evidence>
<keyword evidence="4" id="KW-0808">Transferase</keyword>
<feature type="coiled-coil region" evidence="9">
    <location>
        <begin position="364"/>
        <end position="391"/>
    </location>
</feature>
<evidence type="ECO:0000256" key="9">
    <source>
        <dbReference type="SAM" id="Coils"/>
    </source>
</evidence>
<feature type="transmembrane region" description="Helical" evidence="10">
    <location>
        <begin position="20"/>
        <end position="43"/>
    </location>
</feature>